<dbReference type="STRING" id="1618484.UR56_C0026G0011"/>
<dbReference type="PANTHER" id="PTHR37422">
    <property type="entry name" value="TEICHURONIC ACID BIOSYNTHESIS PROTEIN TUAE"/>
    <property type="match status" value="1"/>
</dbReference>
<name>A0A0G0AT65_9BACT</name>
<evidence type="ECO:0000256" key="2">
    <source>
        <dbReference type="ARBA" id="ARBA00022692"/>
    </source>
</evidence>
<dbReference type="EMBL" id="LBPR01000026">
    <property type="protein sequence ID" value="KKP60303.1"/>
    <property type="molecule type" value="Genomic_DNA"/>
</dbReference>
<evidence type="ECO:0000313" key="9">
    <source>
        <dbReference type="Proteomes" id="UP000034004"/>
    </source>
</evidence>
<keyword evidence="5" id="KW-0802">TPR repeat</keyword>
<feature type="transmembrane region" description="Helical" evidence="6">
    <location>
        <begin position="266"/>
        <end position="284"/>
    </location>
</feature>
<feature type="transmembrane region" description="Helical" evidence="6">
    <location>
        <begin position="90"/>
        <end position="112"/>
    </location>
</feature>
<feature type="domain" description="O-antigen ligase-related" evidence="7">
    <location>
        <begin position="224"/>
        <end position="394"/>
    </location>
</feature>
<protein>
    <recommendedName>
        <fullName evidence="7">O-antigen ligase-related domain-containing protein</fullName>
    </recommendedName>
</protein>
<keyword evidence="4 6" id="KW-0472">Membrane</keyword>
<dbReference type="InterPro" id="IPR011990">
    <property type="entry name" value="TPR-like_helical_dom_sf"/>
</dbReference>
<comment type="caution">
    <text evidence="8">The sequence shown here is derived from an EMBL/GenBank/DDBJ whole genome shotgun (WGS) entry which is preliminary data.</text>
</comment>
<evidence type="ECO:0000313" key="8">
    <source>
        <dbReference type="EMBL" id="KKP60303.1"/>
    </source>
</evidence>
<feature type="transmembrane region" description="Helical" evidence="6">
    <location>
        <begin position="217"/>
        <end position="234"/>
    </location>
</feature>
<dbReference type="AlphaFoldDB" id="A0A0G0AT65"/>
<dbReference type="InterPro" id="IPR019734">
    <property type="entry name" value="TPR_rpt"/>
</dbReference>
<feature type="transmembrane region" description="Helical" evidence="6">
    <location>
        <begin position="124"/>
        <end position="144"/>
    </location>
</feature>
<dbReference type="Pfam" id="PF04932">
    <property type="entry name" value="Wzy_C"/>
    <property type="match status" value="1"/>
</dbReference>
<dbReference type="PANTHER" id="PTHR37422:SF13">
    <property type="entry name" value="LIPOPOLYSACCHARIDE BIOSYNTHESIS PROTEIN PA4999-RELATED"/>
    <property type="match status" value="1"/>
</dbReference>
<feature type="transmembrane region" description="Helical" evidence="6">
    <location>
        <begin position="446"/>
        <end position="464"/>
    </location>
</feature>
<feature type="transmembrane region" description="Helical" evidence="6">
    <location>
        <begin position="34"/>
        <end position="53"/>
    </location>
</feature>
<evidence type="ECO:0000259" key="7">
    <source>
        <dbReference type="Pfam" id="PF04932"/>
    </source>
</evidence>
<evidence type="ECO:0000256" key="3">
    <source>
        <dbReference type="ARBA" id="ARBA00022989"/>
    </source>
</evidence>
<evidence type="ECO:0000256" key="1">
    <source>
        <dbReference type="ARBA" id="ARBA00004141"/>
    </source>
</evidence>
<comment type="subcellular location">
    <subcellularLocation>
        <location evidence="1">Membrane</location>
        <topology evidence="1">Multi-pass membrane protein</topology>
    </subcellularLocation>
</comment>
<dbReference type="Gene3D" id="1.25.40.10">
    <property type="entry name" value="Tetratricopeptide repeat domain"/>
    <property type="match status" value="1"/>
</dbReference>
<keyword evidence="3 6" id="KW-1133">Transmembrane helix</keyword>
<dbReference type="InterPro" id="IPR007016">
    <property type="entry name" value="O-antigen_ligase-rel_domated"/>
</dbReference>
<accession>A0A0G0AT65</accession>
<gene>
    <name evidence="8" type="ORF">UR56_C0026G0011</name>
</gene>
<dbReference type="Proteomes" id="UP000034004">
    <property type="component" value="Unassembled WGS sequence"/>
</dbReference>
<feature type="transmembrane region" description="Helical" evidence="6">
    <location>
        <begin position="506"/>
        <end position="528"/>
    </location>
</feature>
<dbReference type="PROSITE" id="PS50005">
    <property type="entry name" value="TPR"/>
    <property type="match status" value="1"/>
</dbReference>
<feature type="transmembrane region" description="Helical" evidence="6">
    <location>
        <begin position="5"/>
        <end position="22"/>
    </location>
</feature>
<feature type="repeat" description="TPR" evidence="5">
    <location>
        <begin position="528"/>
        <end position="561"/>
    </location>
</feature>
<keyword evidence="2 6" id="KW-0812">Transmembrane</keyword>
<evidence type="ECO:0000256" key="5">
    <source>
        <dbReference type="PROSITE-ProRule" id="PRU00339"/>
    </source>
</evidence>
<feature type="transmembrane region" description="Helical" evidence="6">
    <location>
        <begin position="379"/>
        <end position="404"/>
    </location>
</feature>
<feature type="transmembrane region" description="Helical" evidence="6">
    <location>
        <begin position="240"/>
        <end position="259"/>
    </location>
</feature>
<reference evidence="8 9" key="1">
    <citation type="journal article" date="2015" name="Nature">
        <title>rRNA introns, odd ribosomes, and small enigmatic genomes across a large radiation of phyla.</title>
        <authorList>
            <person name="Brown C.T."/>
            <person name="Hug L.A."/>
            <person name="Thomas B.C."/>
            <person name="Sharon I."/>
            <person name="Castelle C.J."/>
            <person name="Singh A."/>
            <person name="Wilkins M.J."/>
            <person name="Williams K.H."/>
            <person name="Banfield J.F."/>
        </authorList>
    </citation>
    <scope>NUCLEOTIDE SEQUENCE [LARGE SCALE GENOMIC DNA]</scope>
</reference>
<proteinExistence type="predicted"/>
<sequence>MIDQIIQLLYSALFFITPLLMTKSTSELFEFNKMLFIYGSTVLVAFFWITKMVINKKIILKKTPLDIPIVIFFLSQLISTVTSLDIHTSFFGYYGRFNGGLLSTTCYVLLYYGLVSNIVNVEKLLKTILASSLLVILWAIPGHFGRDLTCLLFAGKFNNSCWDNTTLAFRPELRAFSTLGQPNWLGAYLASVFFIGIYFMVKNIINVETRHASSLRNQILISIYLFLNFSMILMSRSRSAIGAVVVGLMLFVAYYSYFIKTNFKKILLILLLVTIIPVFLFKTGENKIDKILNFEFSILNSKKKPLIPNSLVSNPSSSVTESFDIRKIVWEGAWKLALKYPLFGTGVETFAYSYGFVRPVAHNLTSEWDYVYNKAHNEYFNYLATAGFVGLGAYLLLIFNFLIFPACRQAGIFNQILKFKFLNIEKSLKNEKFKMKNEESKFERKILTLLLTIAYITILITNFFGFSTTTIQLFFFLIPAFIFSIDPNRLVPNSLVPSRLTNIQKFLIFLLLSSSIYLLFSISVYYLADVNYSYGLKYSKVNDQQKAAGYFEKALKMRQEPVYMDRFSSSLAYLSALANIQKQTELAKQMANLSDTYNRKTIKDYPKNVFYWKTRAKNMYYFYLVTGNENELLQGINALKTARNLYPTDPKIPYSMALYYSTLYDLSKDQLEKDSLMKSSLEEIDKSISLKSNYREAYLFKGQLLKKYGQIEESKKVFKYMLKNFDTKDAEVLKELDK</sequence>
<organism evidence="8 9">
    <name type="scientific">Candidatus Roizmanbacteria bacterium GW2011_GWC2_34_23</name>
    <dbReference type="NCBI Taxonomy" id="1618484"/>
    <lineage>
        <taxon>Bacteria</taxon>
        <taxon>Candidatus Roizmaniibacteriota</taxon>
    </lineage>
</organism>
<feature type="transmembrane region" description="Helical" evidence="6">
    <location>
        <begin position="185"/>
        <end position="205"/>
    </location>
</feature>
<evidence type="ECO:0000256" key="4">
    <source>
        <dbReference type="ARBA" id="ARBA00023136"/>
    </source>
</evidence>
<dbReference type="GO" id="GO:0016020">
    <property type="term" value="C:membrane"/>
    <property type="evidence" value="ECO:0007669"/>
    <property type="project" value="UniProtKB-SubCell"/>
</dbReference>
<dbReference type="SUPFAM" id="SSF48452">
    <property type="entry name" value="TPR-like"/>
    <property type="match status" value="1"/>
</dbReference>
<feature type="transmembrane region" description="Helical" evidence="6">
    <location>
        <begin position="65"/>
        <end position="84"/>
    </location>
</feature>
<dbReference type="InterPro" id="IPR051533">
    <property type="entry name" value="WaaL-like"/>
</dbReference>
<feature type="transmembrane region" description="Helical" evidence="6">
    <location>
        <begin position="470"/>
        <end position="485"/>
    </location>
</feature>
<evidence type="ECO:0000256" key="6">
    <source>
        <dbReference type="SAM" id="Phobius"/>
    </source>
</evidence>